<gene>
    <name evidence="2" type="ORF">BD311DRAFT_772062</name>
</gene>
<dbReference type="EMBL" id="ML143603">
    <property type="protein sequence ID" value="TBU21477.1"/>
    <property type="molecule type" value="Genomic_DNA"/>
</dbReference>
<accession>A0A4Q9M5B9</accession>
<sequence length="320" mass="34565">MSFIPSSAASSATSPSITGASSLLPLLAQTSSLSLQISQTRVGTALLAQLLESSVINPHHPTHAQQHLDFDGQEAPPDTPGRRVDKLPFADIVGMVRDAPAAVRSLPIVAVESFQKGGENVGLVPHRYSVITITHPHDGPPTFMKLHLRAVGENVPVLTAELSDDRSALIRPCDRRLAALELSPGHPVQGGPSLDALAQLLDIIQQRVGRYDVHGRNCLWLADLVLFGSALKFSKHWLAEGRISPDQPIRQYLRGEIDVLASTTQCFLPPGLPWWLGNVYAALGKTFGAFNMHDEVANVVREWKDYLAAAPLNYALLGVA</sequence>
<name>A0A4Q9M5B9_9APHY</name>
<evidence type="ECO:0000256" key="1">
    <source>
        <dbReference type="SAM" id="MobiDB-lite"/>
    </source>
</evidence>
<proteinExistence type="predicted"/>
<organism evidence="2">
    <name type="scientific">Dichomitus squalens</name>
    <dbReference type="NCBI Taxonomy" id="114155"/>
    <lineage>
        <taxon>Eukaryota</taxon>
        <taxon>Fungi</taxon>
        <taxon>Dikarya</taxon>
        <taxon>Basidiomycota</taxon>
        <taxon>Agaricomycotina</taxon>
        <taxon>Agaricomycetes</taxon>
        <taxon>Polyporales</taxon>
        <taxon>Polyporaceae</taxon>
        <taxon>Dichomitus</taxon>
    </lineage>
</organism>
<feature type="region of interest" description="Disordered" evidence="1">
    <location>
        <begin position="60"/>
        <end position="82"/>
    </location>
</feature>
<dbReference type="AlphaFoldDB" id="A0A4Q9M5B9"/>
<dbReference type="Proteomes" id="UP000292957">
    <property type="component" value="Unassembled WGS sequence"/>
</dbReference>
<dbReference type="OrthoDB" id="2756360at2759"/>
<protein>
    <submittedName>
        <fullName evidence="2">Uncharacterized protein</fullName>
    </submittedName>
</protein>
<evidence type="ECO:0000313" key="2">
    <source>
        <dbReference type="EMBL" id="TBU21477.1"/>
    </source>
</evidence>
<reference evidence="2" key="1">
    <citation type="submission" date="2019-01" db="EMBL/GenBank/DDBJ databases">
        <title>Draft genome sequences of three monokaryotic isolates of the white-rot basidiomycete fungus Dichomitus squalens.</title>
        <authorList>
            <consortium name="DOE Joint Genome Institute"/>
            <person name="Lopez S.C."/>
            <person name="Andreopoulos B."/>
            <person name="Pangilinan J."/>
            <person name="Lipzen A."/>
            <person name="Riley R."/>
            <person name="Ahrendt S."/>
            <person name="Ng V."/>
            <person name="Barry K."/>
            <person name="Daum C."/>
            <person name="Grigoriev I.V."/>
            <person name="Hilden K.S."/>
            <person name="Makela M.R."/>
            <person name="de Vries R.P."/>
        </authorList>
    </citation>
    <scope>NUCLEOTIDE SEQUENCE [LARGE SCALE GENOMIC DNA]</scope>
    <source>
        <strain evidence="2">OM18370.1</strain>
    </source>
</reference>